<feature type="compositionally biased region" description="Low complexity" evidence="1">
    <location>
        <begin position="10"/>
        <end position="24"/>
    </location>
</feature>
<sequence>MTTTNENDDASGSGKSASGSTDKTLQVVKNNKGKRPAIKDATQNQACRVKRQRKVVDDNESNDDFEVQPGQGGAETDLVENESKKIKKESIKDIKARFRTIRTRSSPNMVVK</sequence>
<dbReference type="Proteomes" id="UP001152523">
    <property type="component" value="Unassembled WGS sequence"/>
</dbReference>
<organism evidence="2 3">
    <name type="scientific">Cuscuta epithymum</name>
    <dbReference type="NCBI Taxonomy" id="186058"/>
    <lineage>
        <taxon>Eukaryota</taxon>
        <taxon>Viridiplantae</taxon>
        <taxon>Streptophyta</taxon>
        <taxon>Embryophyta</taxon>
        <taxon>Tracheophyta</taxon>
        <taxon>Spermatophyta</taxon>
        <taxon>Magnoliopsida</taxon>
        <taxon>eudicotyledons</taxon>
        <taxon>Gunneridae</taxon>
        <taxon>Pentapetalae</taxon>
        <taxon>asterids</taxon>
        <taxon>lamiids</taxon>
        <taxon>Solanales</taxon>
        <taxon>Convolvulaceae</taxon>
        <taxon>Cuscuteae</taxon>
        <taxon>Cuscuta</taxon>
        <taxon>Cuscuta subgen. Cuscuta</taxon>
    </lineage>
</organism>
<feature type="region of interest" description="Disordered" evidence="1">
    <location>
        <begin position="1"/>
        <end position="82"/>
    </location>
</feature>
<evidence type="ECO:0000313" key="2">
    <source>
        <dbReference type="EMBL" id="CAH9130916.1"/>
    </source>
</evidence>
<name>A0AAV0F625_9ASTE</name>
<reference evidence="2" key="1">
    <citation type="submission" date="2022-07" db="EMBL/GenBank/DDBJ databases">
        <authorList>
            <person name="Macas J."/>
            <person name="Novak P."/>
            <person name="Neumann P."/>
        </authorList>
    </citation>
    <scope>NUCLEOTIDE SEQUENCE</scope>
</reference>
<dbReference type="AlphaFoldDB" id="A0AAV0F625"/>
<accession>A0AAV0F625</accession>
<feature type="non-terminal residue" evidence="2">
    <location>
        <position position="112"/>
    </location>
</feature>
<gene>
    <name evidence="2" type="ORF">CEPIT_LOCUS31007</name>
</gene>
<protein>
    <submittedName>
        <fullName evidence="2">Uncharacterized protein</fullName>
    </submittedName>
</protein>
<comment type="caution">
    <text evidence="2">The sequence shown here is derived from an EMBL/GenBank/DDBJ whole genome shotgun (WGS) entry which is preliminary data.</text>
</comment>
<keyword evidence="3" id="KW-1185">Reference proteome</keyword>
<proteinExistence type="predicted"/>
<evidence type="ECO:0000313" key="3">
    <source>
        <dbReference type="Proteomes" id="UP001152523"/>
    </source>
</evidence>
<evidence type="ECO:0000256" key="1">
    <source>
        <dbReference type="SAM" id="MobiDB-lite"/>
    </source>
</evidence>
<dbReference type="EMBL" id="CAMAPF010000963">
    <property type="protein sequence ID" value="CAH9130916.1"/>
    <property type="molecule type" value="Genomic_DNA"/>
</dbReference>